<keyword evidence="5" id="KW-1133">Transmembrane helix</keyword>
<dbReference type="Pfam" id="PF00090">
    <property type="entry name" value="TSP_1"/>
    <property type="match status" value="3"/>
</dbReference>
<comment type="similarity">
    <text evidence="1">Belongs to the BicD family.</text>
</comment>
<feature type="domain" description="WSC" evidence="6">
    <location>
        <begin position="869"/>
        <end position="951"/>
    </location>
</feature>
<dbReference type="InterPro" id="IPR018477">
    <property type="entry name" value="BICD"/>
</dbReference>
<feature type="domain" description="WSC" evidence="6">
    <location>
        <begin position="524"/>
        <end position="627"/>
    </location>
</feature>
<keyword evidence="5" id="KW-0812">Transmembrane</keyword>
<evidence type="ECO:0000256" key="3">
    <source>
        <dbReference type="SAM" id="Coils"/>
    </source>
</evidence>
<dbReference type="InterPro" id="IPR000884">
    <property type="entry name" value="TSP1_rpt"/>
</dbReference>
<keyword evidence="5" id="KW-0472">Membrane</keyword>
<dbReference type="WBParaSite" id="ACRNAN_scaffold3953.g19065.t1">
    <property type="protein sequence ID" value="ACRNAN_scaffold3953.g19065.t1"/>
    <property type="gene ID" value="ACRNAN_scaffold3953.g19065"/>
</dbReference>
<dbReference type="PANTHER" id="PTHR31936">
    <property type="entry name" value="PROTEIN CBG18744"/>
    <property type="match status" value="1"/>
</dbReference>
<feature type="domain" description="WSC" evidence="6">
    <location>
        <begin position="740"/>
        <end position="842"/>
    </location>
</feature>
<feature type="compositionally biased region" description="Polar residues" evidence="4">
    <location>
        <begin position="2562"/>
        <end position="2571"/>
    </location>
</feature>
<proteinExistence type="inferred from homology"/>
<dbReference type="InterPro" id="IPR002889">
    <property type="entry name" value="WSC_carb-bd"/>
</dbReference>
<feature type="transmembrane region" description="Helical" evidence="5">
    <location>
        <begin position="2357"/>
        <end position="2380"/>
    </location>
</feature>
<keyword evidence="7" id="KW-1185">Reference proteome</keyword>
<dbReference type="PROSITE" id="PS51212">
    <property type="entry name" value="WSC"/>
    <property type="match status" value="5"/>
</dbReference>
<dbReference type="Proteomes" id="UP000887540">
    <property type="component" value="Unplaced"/>
</dbReference>
<accession>A0A914DU60</accession>
<dbReference type="InterPro" id="IPR036383">
    <property type="entry name" value="TSP1_rpt_sf"/>
</dbReference>
<feature type="compositionally biased region" description="Low complexity" evidence="4">
    <location>
        <begin position="29"/>
        <end position="340"/>
    </location>
</feature>
<dbReference type="GO" id="GO:0008093">
    <property type="term" value="F:cytoskeletal anchor activity"/>
    <property type="evidence" value="ECO:0007669"/>
    <property type="project" value="InterPro"/>
</dbReference>
<feature type="region of interest" description="Disordered" evidence="4">
    <location>
        <begin position="1679"/>
        <end position="1754"/>
    </location>
</feature>
<evidence type="ECO:0000256" key="5">
    <source>
        <dbReference type="SAM" id="Phobius"/>
    </source>
</evidence>
<feature type="coiled-coil region" evidence="3">
    <location>
        <begin position="2406"/>
        <end position="2526"/>
    </location>
</feature>
<evidence type="ECO:0000313" key="8">
    <source>
        <dbReference type="WBParaSite" id="ACRNAN_scaffold3953.g19065.t1"/>
    </source>
</evidence>
<dbReference type="Gene3D" id="2.20.100.10">
    <property type="entry name" value="Thrombospondin type-1 (TSP1) repeat"/>
    <property type="match status" value="2"/>
</dbReference>
<feature type="region of interest" description="Disordered" evidence="4">
    <location>
        <begin position="1883"/>
        <end position="2007"/>
    </location>
</feature>
<evidence type="ECO:0000259" key="6">
    <source>
        <dbReference type="PROSITE" id="PS51212"/>
    </source>
</evidence>
<feature type="domain" description="WSC" evidence="6">
    <location>
        <begin position="964"/>
        <end position="1067"/>
    </location>
</feature>
<reference evidence="8" key="1">
    <citation type="submission" date="2022-11" db="UniProtKB">
        <authorList>
            <consortium name="WormBaseParasite"/>
        </authorList>
    </citation>
    <scope>IDENTIFICATION</scope>
</reference>
<dbReference type="SUPFAM" id="SSF82895">
    <property type="entry name" value="TSP-1 type 1 repeat"/>
    <property type="match status" value="4"/>
</dbReference>
<evidence type="ECO:0000256" key="2">
    <source>
        <dbReference type="ARBA" id="ARBA00023054"/>
    </source>
</evidence>
<feature type="region of interest" description="Disordered" evidence="4">
    <location>
        <begin position="2540"/>
        <end position="2571"/>
    </location>
</feature>
<evidence type="ECO:0000313" key="7">
    <source>
        <dbReference type="Proteomes" id="UP000887540"/>
    </source>
</evidence>
<name>A0A914DU60_9BILA</name>
<organism evidence="7 8">
    <name type="scientific">Acrobeloides nanus</name>
    <dbReference type="NCBI Taxonomy" id="290746"/>
    <lineage>
        <taxon>Eukaryota</taxon>
        <taxon>Metazoa</taxon>
        <taxon>Ecdysozoa</taxon>
        <taxon>Nematoda</taxon>
        <taxon>Chromadorea</taxon>
        <taxon>Rhabditida</taxon>
        <taxon>Tylenchina</taxon>
        <taxon>Cephalobomorpha</taxon>
        <taxon>Cephaloboidea</taxon>
        <taxon>Cephalobidae</taxon>
        <taxon>Acrobeloides</taxon>
    </lineage>
</organism>
<dbReference type="Pfam" id="PF09730">
    <property type="entry name" value="BicD"/>
    <property type="match status" value="1"/>
</dbReference>
<sequence length="2571" mass="268482">MDLPVPIAYATSFPIKSTAIALVTTNAQSTTTSTETTSTETTSTEITSTETTSTETTSTSTTTTIPTTTSTETTSTSTTTTMPTTTSMTDTPTTTSTTTPTTPTTTPTTTSETTAPTTTSETTTPTTTSETTAPTTTSETTAPTTTSETTAPTTTSETTTPTTTSETTAPTTTSETTAPTTTTTITTPTTTSTSTTPSTTTTTTPTTTSITTMPTTTTMSSTTTTPTTPSMTTTPIMTTMTSPTTITTPTTTPIITTMTSSTTTTTPITTSITTMPTTSSDTTTPTTPSMTTSMTTTPTTTTPSTATTTMLTTMMPTSTTSSTTTIPTTTSMTTMPTTVPTTLTASTTSATMMNTGSTTSVPITMSTTMIPTTMSTTAIPLTTDTSITTMPTTLTAPTTSSETMMTTGSDTSIPMTTTTPTNSASMTTTSSPIISTLVCTVLNSYMGCYIDNNTILQAYLGSSTQNSPSNCLQFDRGEKAASDSTCNITCPGDSTSICGGSNALSIYSTDCTTTTEIPCSSNCSDAFIGCFECSGTLVACGNSQVQVLNQKTIAYRNNNSDVGCAQYCLENGFLFSGTENAIQCWCGNFFNFQTARLVSSGNCNSPCPGNSSQTCGRLGYVQAYSTSLVNCFTTTTISTTTLSTTTTTPVCTTLNSYMGCYMDNNTILQAYLGSTTLNSPSNCLQACQTAGFLGEKAASDSTCNITCSGDSTSICGGSNALSIYSTDCTTTEIPCSFNCSGAFIGCFQCSGTAVGCGNSVVQVLNQGFITFPNNDEVGCAQYCLENGFLYSGTENFRACWCGNFFNFQTARLVSSGSCNAPCPGNSSQTCGPFGLVQAYSTSLVNCFTTTTISTTTLSTTTTTPVCTALNSYMGCYMDNNTILQAYLGSTTQNSPSNCLQACQTAGFLYADCFEFDRGEKAASDSTCNITCSGDSTSICGGSNALSIYSTNCTTTEIPCSINCSDAFIGCFQCSGTAVGCGNSVVQVLNQGLISLNNQNSEVACAQYCLENGFLYSGTENTNVCWCGNFFNLQTARLVSSGMCNSPCPANSSQTCGAFGLVQTYSTSLVNCFTTTTSTTTTSTTTSTTATTSTTTSTTTTTTPTTTSTTTTSTTTTVPTTTPCCQIGGFWSEWADSGSCSDTCGSCGTILRTRTCLSSSWCPCSGLSTRVDNCNILPCTYPRLSCCTPYIATSANNSIICGPQPTSFDPKPIITGCMPDCCPAQGVWSQWSDPTGCNDTCGACGVATRQRICMTSGNGCQCSGDNIQSVPCNMAPCKYPRNSCCIGNAQSINGSIMCAVPTLTETPASLACTSATPSQVCCPSGGSWTAWSTIQTCPDTCGSCAQLTYTRTCTSTPTCPCSGSSSKSVNCNLAPCEYPKTSCCGSYKAMAVSGQVICGPQPTEPIDTPSGSTICSSTAVSGTTCPPGGQWSSWTQALITTNAQCTFGNYFGCYADNSQAIISYYTTQFTFTNSPATCIAYCQSSGYIYGDCAITSPMSCDTTSTSTTTSSTTTTTTSTTTTPTTSSTSITTTTPTTTSASPTTSTTTTTSTSITTPTPETTSTTTDPTTTGPTTTELTTTSTITTPTTTSTSTTPTTTTTSTTSSTTTVPISSTTISSSCSFGNYFGCFTDNSQAIISYYTTQFAATNSPATCVAYCQSSGYIYGDCAITSPMSCDTTSTSTTTSSTTTTTTSTTTTPTTSSTSTTTSTPDITSTTTAPTTTEPTTTAPTTTEPTTTSTTTTPTTTSTSTTPITTATSTISSTTTVPISSTTSSSCSFGNYFGCFTDNSQAIISYYTTQFAATNSPATCIAYCQSSGYIYGGVGDGIWCGCGNCINYKVGNISSNPNDCDAFTCPGDSTQMCGGAYRINIYSTNCAITSPMSCDTTSTSTTTTTSTSTATTTPITISTTTAPTTTSTSTTTTTTPTTTTTTTPTTTTTTTPTMTSTTTTPTTTTSSTTITTTTPTTTTPTTTSTTTTPITTTTTTTPTTTSTTTAPSTTTTTTPTTTSITTMLTTVPTTLTAPTTTSATMMTTGSATSVPMTMSTTMIPTTTSTTATPLTTATATSTNPTSTTTVPITTQCCQIGGFWSEWADSGSCNDTCGSCGQILRTRTCLSSSWCPCSGPSTRLENCNILPCTYPRLSCCTPYIATVLPNNTPTPFDPKPIISGCMPDCCPAQGVWSQWSDPTGCNDTCGACGVATRQRICMTSGNGCQCSGDDIQSVPCNMEPCKYPRNSCCIGKAQSINGSIMCAVPTLTETPASLACTSATPSQVCCPSGGSWTAWSTTQTCPDTCGSCAQLTYIRTCTSAPTCPCSGSSSKLVNCNLAPCEYPRTSCCGSYKAMAVSAQVICGPQQTLIVYNIVYFFNTCMVLTIFWTGFFASKWTVERILNQYNKEYKFISSNDDDTEDLKRICKEFRLLLNKAEQKLQVQSNRALDLETELKKLKRLHEEKQNEVNFEKKIAIQSKRISYNNLYVEQLIMIRDRIREKEHKFIELENEIDNLKQSLKIAEEDKKTLNSLLKVAVQQKIAITDKLEMQKEEEIQKRKRSIKPLHSPEIRRSHNSLYKNESFS</sequence>
<feature type="region of interest" description="Disordered" evidence="4">
    <location>
        <begin position="1077"/>
        <end position="1113"/>
    </location>
</feature>
<feature type="region of interest" description="Disordered" evidence="4">
    <location>
        <begin position="388"/>
        <end position="427"/>
    </location>
</feature>
<dbReference type="Pfam" id="PF01822">
    <property type="entry name" value="WSC"/>
    <property type="match status" value="5"/>
</dbReference>
<dbReference type="GO" id="GO:0070840">
    <property type="term" value="F:dynein complex binding"/>
    <property type="evidence" value="ECO:0007669"/>
    <property type="project" value="InterPro"/>
</dbReference>
<feature type="domain" description="WSC" evidence="6">
    <location>
        <begin position="1778"/>
        <end position="1874"/>
    </location>
</feature>
<dbReference type="PANTHER" id="PTHR31936:SF7">
    <property type="entry name" value="SHK DOMAIN-CONTAINING PROTEIN"/>
    <property type="match status" value="1"/>
</dbReference>
<keyword evidence="2 3" id="KW-0175">Coiled coil</keyword>
<feature type="region of interest" description="Disordered" evidence="4">
    <location>
        <begin position="1503"/>
        <end position="1608"/>
    </location>
</feature>
<dbReference type="SMART" id="SM00209">
    <property type="entry name" value="TSP1"/>
    <property type="match status" value="6"/>
</dbReference>
<evidence type="ECO:0000256" key="4">
    <source>
        <dbReference type="SAM" id="MobiDB-lite"/>
    </source>
</evidence>
<dbReference type="Gene3D" id="6.10.250.2470">
    <property type="match status" value="1"/>
</dbReference>
<dbReference type="PROSITE" id="PS50092">
    <property type="entry name" value="TSP1"/>
    <property type="match status" value="6"/>
</dbReference>
<dbReference type="SMART" id="SM00321">
    <property type="entry name" value="WSC"/>
    <property type="match status" value="6"/>
</dbReference>
<evidence type="ECO:0000256" key="1">
    <source>
        <dbReference type="ARBA" id="ARBA00010061"/>
    </source>
</evidence>
<feature type="compositionally biased region" description="Low complexity" evidence="4">
    <location>
        <begin position="1885"/>
        <end position="2007"/>
    </location>
</feature>
<protein>
    <submittedName>
        <fullName evidence="8">WSC domain-containing protein</fullName>
    </submittedName>
</protein>
<feature type="region of interest" description="Disordered" evidence="4">
    <location>
        <begin position="26"/>
        <end position="340"/>
    </location>
</feature>